<organism evidence="2 3">
    <name type="scientific">Actinomadura adrarensis</name>
    <dbReference type="NCBI Taxonomy" id="1819600"/>
    <lineage>
        <taxon>Bacteria</taxon>
        <taxon>Bacillati</taxon>
        <taxon>Actinomycetota</taxon>
        <taxon>Actinomycetes</taxon>
        <taxon>Streptosporangiales</taxon>
        <taxon>Thermomonosporaceae</taxon>
        <taxon>Actinomadura</taxon>
    </lineage>
</organism>
<keyword evidence="1" id="KW-1133">Transmembrane helix</keyword>
<keyword evidence="3" id="KW-1185">Reference proteome</keyword>
<name>A0ABW3CV01_9ACTN</name>
<sequence>MDRKEVAQVAVGCAVVIAVALAVVGMVVYRLDRRADFPQPVQTTEVKTQTREIGLLGIGLPKIAYLGLRLRGDQVSGHYIDVRISDYGGVKSSGWKEIEGTLRGTRLELTGLIKDEPVTGRFTSSGVFVTNDQFGPQTRVWEPGDYRDFEAVVAWESKDAAATCSPTECDN</sequence>
<keyword evidence="1" id="KW-0472">Membrane</keyword>
<evidence type="ECO:0000313" key="3">
    <source>
        <dbReference type="Proteomes" id="UP001597083"/>
    </source>
</evidence>
<dbReference type="EMBL" id="JBHTIR010004377">
    <property type="protein sequence ID" value="MFD0857178.1"/>
    <property type="molecule type" value="Genomic_DNA"/>
</dbReference>
<feature type="transmembrane region" description="Helical" evidence="1">
    <location>
        <begin position="6"/>
        <end position="29"/>
    </location>
</feature>
<dbReference type="Proteomes" id="UP001597083">
    <property type="component" value="Unassembled WGS sequence"/>
</dbReference>
<gene>
    <name evidence="2" type="ORF">ACFQ07_33555</name>
</gene>
<reference evidence="3" key="1">
    <citation type="journal article" date="2019" name="Int. J. Syst. Evol. Microbiol.">
        <title>The Global Catalogue of Microorganisms (GCM) 10K type strain sequencing project: providing services to taxonomists for standard genome sequencing and annotation.</title>
        <authorList>
            <consortium name="The Broad Institute Genomics Platform"/>
            <consortium name="The Broad Institute Genome Sequencing Center for Infectious Disease"/>
            <person name="Wu L."/>
            <person name="Ma J."/>
        </authorList>
    </citation>
    <scope>NUCLEOTIDE SEQUENCE [LARGE SCALE GENOMIC DNA]</scope>
    <source>
        <strain evidence="3">JCM 31696</strain>
    </source>
</reference>
<keyword evidence="1" id="KW-0812">Transmembrane</keyword>
<accession>A0ABW3CV01</accession>
<protein>
    <submittedName>
        <fullName evidence="2">Uncharacterized protein</fullName>
    </submittedName>
</protein>
<evidence type="ECO:0000313" key="2">
    <source>
        <dbReference type="EMBL" id="MFD0857178.1"/>
    </source>
</evidence>
<evidence type="ECO:0000256" key="1">
    <source>
        <dbReference type="SAM" id="Phobius"/>
    </source>
</evidence>
<proteinExistence type="predicted"/>
<comment type="caution">
    <text evidence="2">The sequence shown here is derived from an EMBL/GenBank/DDBJ whole genome shotgun (WGS) entry which is preliminary data.</text>
</comment>